<dbReference type="Pfam" id="PF09810">
    <property type="entry name" value="Exo5"/>
    <property type="match status" value="3"/>
</dbReference>
<reference evidence="2" key="3">
    <citation type="submission" date="2015-04" db="UniProtKB">
        <authorList>
            <consortium name="EnsemblPlants"/>
        </authorList>
    </citation>
    <scope>IDENTIFICATION</scope>
</reference>
<evidence type="ECO:0000313" key="3">
    <source>
        <dbReference type="Proteomes" id="UP000032180"/>
    </source>
</evidence>
<dbReference type="AlphaFoldDB" id="A0A0D9WC84"/>
<dbReference type="InterPro" id="IPR019190">
    <property type="entry name" value="EXOV"/>
</dbReference>
<dbReference type="HOGENOM" id="CLU_013225_0_0_1"/>
<comment type="similarity">
    <text evidence="1">Belongs to the EXO5 family.</text>
</comment>
<dbReference type="GO" id="GO:0045145">
    <property type="term" value="F:single-stranded DNA 5'-3' DNA exonuclease activity"/>
    <property type="evidence" value="ECO:0007669"/>
    <property type="project" value="InterPro"/>
</dbReference>
<evidence type="ECO:0000313" key="2">
    <source>
        <dbReference type="EnsemblPlants" id="LPERR05G01550.1"/>
    </source>
</evidence>
<keyword evidence="3" id="KW-1185">Reference proteome</keyword>
<dbReference type="Proteomes" id="UP000032180">
    <property type="component" value="Chromosome 5"/>
</dbReference>
<dbReference type="Gene3D" id="3.90.320.10">
    <property type="match status" value="1"/>
</dbReference>
<evidence type="ECO:0008006" key="4">
    <source>
        <dbReference type="Google" id="ProtNLM"/>
    </source>
</evidence>
<reference evidence="2 3" key="1">
    <citation type="submission" date="2012-08" db="EMBL/GenBank/DDBJ databases">
        <title>Oryza genome evolution.</title>
        <authorList>
            <person name="Wing R.A."/>
        </authorList>
    </citation>
    <scope>NUCLEOTIDE SEQUENCE</scope>
</reference>
<dbReference type="InterPro" id="IPR011604">
    <property type="entry name" value="PDDEXK-like_dom_sf"/>
</dbReference>
<sequence>MALIEAALSAAVAAARPVLSAAARRAAPLSCCASYSAAASSSSFSCGSGDIEDSPPLPIPTPRGQSLLARFRGRRALAVTDITATEWCEKQMEFVLEHGRPERTQAMKAGSERHAQLEQEVIERVDVTIRSAEEMWAVKFMNFIVGANQLMLEGITRELPVFGVIEGSWMIGVIDELQMPPDGVSLHPILVDTKTRYKPTPPSEAQKRNGRLQLMCYKYLWDNLIGEKFPAENFFSYFDLDPNYLLSDDIKQFIRLLGLDAKTLEDVLKYFKVTCHTLPRSQEQLLLRYELQADHSLLEEYLFSYDASWFKDQIQEVLSFWQGARDAKFVSEEERWKCSFCKFANNCPINASSSRCC</sequence>
<proteinExistence type="inferred from homology"/>
<dbReference type="GO" id="GO:0036297">
    <property type="term" value="P:interstrand cross-link repair"/>
    <property type="evidence" value="ECO:0007669"/>
    <property type="project" value="TreeGrafter"/>
</dbReference>
<reference evidence="3" key="2">
    <citation type="submission" date="2013-12" db="EMBL/GenBank/DDBJ databases">
        <authorList>
            <person name="Yu Y."/>
            <person name="Lee S."/>
            <person name="de Baynast K."/>
            <person name="Wissotski M."/>
            <person name="Liu L."/>
            <person name="Talag J."/>
            <person name="Goicoechea J."/>
            <person name="Angelova A."/>
            <person name="Jetty R."/>
            <person name="Kudrna D."/>
            <person name="Golser W."/>
            <person name="Rivera L."/>
            <person name="Zhang J."/>
            <person name="Wing R."/>
        </authorList>
    </citation>
    <scope>NUCLEOTIDE SEQUENCE</scope>
</reference>
<name>A0A0D9WC84_9ORYZ</name>
<dbReference type="GO" id="GO:0005634">
    <property type="term" value="C:nucleus"/>
    <property type="evidence" value="ECO:0007669"/>
    <property type="project" value="TreeGrafter"/>
</dbReference>
<dbReference type="PANTHER" id="PTHR14464:SF4">
    <property type="entry name" value="EXONUCLEASE V"/>
    <property type="match status" value="1"/>
</dbReference>
<dbReference type="eggNOG" id="KOG4760">
    <property type="taxonomic scope" value="Eukaryota"/>
</dbReference>
<dbReference type="EnsemblPlants" id="LPERR05G01550.1">
    <property type="protein sequence ID" value="LPERR05G01550.1"/>
    <property type="gene ID" value="LPERR05G01550"/>
</dbReference>
<organism evidence="2 3">
    <name type="scientific">Leersia perrieri</name>
    <dbReference type="NCBI Taxonomy" id="77586"/>
    <lineage>
        <taxon>Eukaryota</taxon>
        <taxon>Viridiplantae</taxon>
        <taxon>Streptophyta</taxon>
        <taxon>Embryophyta</taxon>
        <taxon>Tracheophyta</taxon>
        <taxon>Spermatophyta</taxon>
        <taxon>Magnoliopsida</taxon>
        <taxon>Liliopsida</taxon>
        <taxon>Poales</taxon>
        <taxon>Poaceae</taxon>
        <taxon>BOP clade</taxon>
        <taxon>Oryzoideae</taxon>
        <taxon>Oryzeae</taxon>
        <taxon>Oryzinae</taxon>
        <taxon>Leersia</taxon>
    </lineage>
</organism>
<accession>A0A0D9WC84</accession>
<dbReference type="PANTHER" id="PTHR14464">
    <property type="entry name" value="EXONUCLEASE V"/>
    <property type="match status" value="1"/>
</dbReference>
<protein>
    <recommendedName>
        <fullName evidence="4">Exonuclease V, chloroplastic</fullName>
    </recommendedName>
</protein>
<evidence type="ECO:0000256" key="1">
    <source>
        <dbReference type="ARBA" id="ARBA00009797"/>
    </source>
</evidence>
<dbReference type="Gramene" id="LPERR05G01550.1">
    <property type="protein sequence ID" value="LPERR05G01550.1"/>
    <property type="gene ID" value="LPERR05G01550"/>
</dbReference>